<sequence>MICRPALLALLLVLLAQTALAPALCLWRKSAHAGGLVTELCTMDGMRRVVIGPDGQVLPDPPAHGEFCPVCHSLPAVLLPEPPALPRPAWVLAGPQHVLPAATTLRPPIRGPPLGAQAPPALV</sequence>
<name>A0ABX1EZJ9_9PROT</name>
<comment type="caution">
    <text evidence="2">The sequence shown here is derived from an EMBL/GenBank/DDBJ whole genome shotgun (WGS) entry which is preliminary data.</text>
</comment>
<evidence type="ECO:0000313" key="2">
    <source>
        <dbReference type="EMBL" id="NKE45478.1"/>
    </source>
</evidence>
<dbReference type="Pfam" id="PF11162">
    <property type="entry name" value="DUF2946"/>
    <property type="match status" value="1"/>
</dbReference>
<evidence type="ECO:0000313" key="3">
    <source>
        <dbReference type="Proteomes" id="UP000765160"/>
    </source>
</evidence>
<protein>
    <submittedName>
        <fullName evidence="2">DUF2946 family protein</fullName>
    </submittedName>
</protein>
<keyword evidence="1" id="KW-0732">Signal</keyword>
<organism evidence="2 3">
    <name type="scientific">Falsiroseomonas frigidaquae</name>
    <dbReference type="NCBI Taxonomy" id="487318"/>
    <lineage>
        <taxon>Bacteria</taxon>
        <taxon>Pseudomonadati</taxon>
        <taxon>Pseudomonadota</taxon>
        <taxon>Alphaproteobacteria</taxon>
        <taxon>Acetobacterales</taxon>
        <taxon>Roseomonadaceae</taxon>
        <taxon>Falsiroseomonas</taxon>
    </lineage>
</organism>
<dbReference type="Proteomes" id="UP000765160">
    <property type="component" value="Unassembled WGS sequence"/>
</dbReference>
<keyword evidence="3" id="KW-1185">Reference proteome</keyword>
<accession>A0ABX1EZJ9</accession>
<gene>
    <name evidence="2" type="ORF">HB662_11880</name>
</gene>
<dbReference type="InterPro" id="IPR021333">
    <property type="entry name" value="DUF2946"/>
</dbReference>
<proteinExistence type="predicted"/>
<dbReference type="RefSeq" id="WP_168049915.1">
    <property type="nucleotide sequence ID" value="NZ_JAATJR010000003.1"/>
</dbReference>
<evidence type="ECO:0000256" key="1">
    <source>
        <dbReference type="SAM" id="SignalP"/>
    </source>
</evidence>
<feature type="chain" id="PRO_5045106777" evidence="1">
    <location>
        <begin position="22"/>
        <end position="123"/>
    </location>
</feature>
<feature type="signal peptide" evidence="1">
    <location>
        <begin position="1"/>
        <end position="21"/>
    </location>
</feature>
<dbReference type="EMBL" id="JAAVTX010000003">
    <property type="protein sequence ID" value="NKE45478.1"/>
    <property type="molecule type" value="Genomic_DNA"/>
</dbReference>
<reference evidence="2 3" key="1">
    <citation type="submission" date="2020-03" db="EMBL/GenBank/DDBJ databases">
        <title>Roseomonas selenitidurans sp. nov. isolated from soil.</title>
        <authorList>
            <person name="Liu H."/>
        </authorList>
    </citation>
    <scope>NUCLEOTIDE SEQUENCE [LARGE SCALE GENOMIC DNA]</scope>
    <source>
        <strain evidence="2 3">JCM 15073</strain>
    </source>
</reference>